<dbReference type="Gene3D" id="3.40.190.10">
    <property type="entry name" value="Periplasmic binding protein-like II"/>
    <property type="match status" value="1"/>
</dbReference>
<evidence type="ECO:0000256" key="1">
    <source>
        <dbReference type="SAM" id="MobiDB-lite"/>
    </source>
</evidence>
<name>A0A8J3VR36_9ACTN</name>
<keyword evidence="3" id="KW-1185">Reference proteome</keyword>
<dbReference type="EMBL" id="BONZ01000031">
    <property type="protein sequence ID" value="GIH15146.1"/>
    <property type="molecule type" value="Genomic_DNA"/>
</dbReference>
<dbReference type="AlphaFoldDB" id="A0A8J3VR36"/>
<evidence type="ECO:0000313" key="3">
    <source>
        <dbReference type="Proteomes" id="UP000642748"/>
    </source>
</evidence>
<gene>
    <name evidence="2" type="ORF">Raf01_33180</name>
</gene>
<reference evidence="2" key="1">
    <citation type="submission" date="2021-01" db="EMBL/GenBank/DDBJ databases">
        <title>Whole genome shotgun sequence of Rugosimonospora africana NBRC 104875.</title>
        <authorList>
            <person name="Komaki H."/>
            <person name="Tamura T."/>
        </authorList>
    </citation>
    <scope>NUCLEOTIDE SEQUENCE</scope>
    <source>
        <strain evidence="2">NBRC 104875</strain>
    </source>
</reference>
<proteinExistence type="predicted"/>
<accession>A0A8J3VR36</accession>
<sequence length="569" mass="60849">MSDSPDLFLPSRLTGPPTNRAGLTAVSRRSLFKAIGLGATAIAAPALLASCGKGSGGSVSNAGVAKVPWPTYQPFAGPPPDLPGTAAGVQAGYTKYPSSLVSAVKAKPGDGSRVRAVAITYGTPPRPVSQNKLWQAVNDRLGIDLDFLLIPDADFDTKMATLISGDDLPDIISIGGGHHLPHEQEFVSSECADLSDYLSGDKIKDYPNLANLPQYAWQGMGRIKGRIYGIPLERPLPGWAMFIDRDAFNSVGANDASWTKDEFASAVKALSKNKQYGMGASKSNQFGLRQYHCGSFGAANDWKLYGGNFVRADTLPEFKEALAFARDLFAAGAYYPDTMSISTVDMKTYFYNGTLKSATDGLAAYAPNVTSTKGKFTVDLALPFHGGSATPGIFAGGGTFGYTVLKKASPERIQMLLRVLDYLAAPFGSKEYEFVHFGIEGTHFTRAADGTPTPTALWKDENTSVTLPIIYLAEAPRVLYFAGVDAQSVKRLHDWEAKAVPVAVKNPASGLVSDTNNRTGTVLNQNLNDGINAIITGKTPLDGWEAIVKKWRDDGGDRIAEEYAKEYAG</sequence>
<organism evidence="2 3">
    <name type="scientific">Rugosimonospora africana</name>
    <dbReference type="NCBI Taxonomy" id="556532"/>
    <lineage>
        <taxon>Bacteria</taxon>
        <taxon>Bacillati</taxon>
        <taxon>Actinomycetota</taxon>
        <taxon>Actinomycetes</taxon>
        <taxon>Micromonosporales</taxon>
        <taxon>Micromonosporaceae</taxon>
        <taxon>Rugosimonospora</taxon>
    </lineage>
</organism>
<comment type="caution">
    <text evidence="2">The sequence shown here is derived from an EMBL/GenBank/DDBJ whole genome shotgun (WGS) entry which is preliminary data.</text>
</comment>
<dbReference type="RefSeq" id="WP_203918788.1">
    <property type="nucleotide sequence ID" value="NZ_BONZ01000031.1"/>
</dbReference>
<dbReference type="InterPro" id="IPR006311">
    <property type="entry name" value="TAT_signal"/>
</dbReference>
<dbReference type="Proteomes" id="UP000642748">
    <property type="component" value="Unassembled WGS sequence"/>
</dbReference>
<dbReference type="SUPFAM" id="SSF53850">
    <property type="entry name" value="Periplasmic binding protein-like II"/>
    <property type="match status" value="1"/>
</dbReference>
<evidence type="ECO:0000313" key="2">
    <source>
        <dbReference type="EMBL" id="GIH15146.1"/>
    </source>
</evidence>
<protein>
    <submittedName>
        <fullName evidence="2">Sugar ABC transporter substrate-binding protein</fullName>
    </submittedName>
</protein>
<dbReference type="PROSITE" id="PS51318">
    <property type="entry name" value="TAT"/>
    <property type="match status" value="1"/>
</dbReference>
<feature type="region of interest" description="Disordered" evidence="1">
    <location>
        <begin position="1"/>
        <end position="20"/>
    </location>
</feature>